<keyword evidence="3" id="KW-1185">Reference proteome</keyword>
<proteinExistence type="predicted"/>
<sequence length="59" mass="6495">MDHYRFDSQHTRGSRRRSKPPATADRRGPTRAGACASTEADKVERAAEVLAAARNTSPR</sequence>
<reference evidence="2" key="2">
    <citation type="submission" date="2020-11" db="EMBL/GenBank/DDBJ databases">
        <authorList>
            <person name="McCartney M.A."/>
            <person name="Auch B."/>
            <person name="Kono T."/>
            <person name="Mallez S."/>
            <person name="Becker A."/>
            <person name="Gohl D.M."/>
            <person name="Silverstein K.A.T."/>
            <person name="Koren S."/>
            <person name="Bechman K.B."/>
            <person name="Herman A."/>
            <person name="Abrahante J.E."/>
            <person name="Garbe J."/>
        </authorList>
    </citation>
    <scope>NUCLEOTIDE SEQUENCE</scope>
    <source>
        <strain evidence="2">Duluth1</strain>
        <tissue evidence="2">Whole animal</tissue>
    </source>
</reference>
<dbReference type="AlphaFoldDB" id="A0A9D4IRZ4"/>
<evidence type="ECO:0000256" key="1">
    <source>
        <dbReference type="SAM" id="MobiDB-lite"/>
    </source>
</evidence>
<gene>
    <name evidence="2" type="ORF">DPMN_162415</name>
</gene>
<organism evidence="2 3">
    <name type="scientific">Dreissena polymorpha</name>
    <name type="common">Zebra mussel</name>
    <name type="synonym">Mytilus polymorpha</name>
    <dbReference type="NCBI Taxonomy" id="45954"/>
    <lineage>
        <taxon>Eukaryota</taxon>
        <taxon>Metazoa</taxon>
        <taxon>Spiralia</taxon>
        <taxon>Lophotrochozoa</taxon>
        <taxon>Mollusca</taxon>
        <taxon>Bivalvia</taxon>
        <taxon>Autobranchia</taxon>
        <taxon>Heteroconchia</taxon>
        <taxon>Euheterodonta</taxon>
        <taxon>Imparidentia</taxon>
        <taxon>Neoheterodontei</taxon>
        <taxon>Myida</taxon>
        <taxon>Dreissenoidea</taxon>
        <taxon>Dreissenidae</taxon>
        <taxon>Dreissena</taxon>
    </lineage>
</organism>
<name>A0A9D4IRZ4_DREPO</name>
<protein>
    <submittedName>
        <fullName evidence="2">Uncharacterized protein</fullName>
    </submittedName>
</protein>
<dbReference type="EMBL" id="JAIWYP010000008">
    <property type="protein sequence ID" value="KAH3784460.1"/>
    <property type="molecule type" value="Genomic_DNA"/>
</dbReference>
<feature type="compositionally biased region" description="Basic and acidic residues" evidence="1">
    <location>
        <begin position="1"/>
        <end position="10"/>
    </location>
</feature>
<evidence type="ECO:0000313" key="2">
    <source>
        <dbReference type="EMBL" id="KAH3784460.1"/>
    </source>
</evidence>
<feature type="region of interest" description="Disordered" evidence="1">
    <location>
        <begin position="1"/>
        <end position="42"/>
    </location>
</feature>
<accession>A0A9D4IRZ4</accession>
<evidence type="ECO:0000313" key="3">
    <source>
        <dbReference type="Proteomes" id="UP000828390"/>
    </source>
</evidence>
<dbReference type="Proteomes" id="UP000828390">
    <property type="component" value="Unassembled WGS sequence"/>
</dbReference>
<comment type="caution">
    <text evidence="2">The sequence shown here is derived from an EMBL/GenBank/DDBJ whole genome shotgun (WGS) entry which is preliminary data.</text>
</comment>
<reference evidence="2" key="1">
    <citation type="journal article" date="2019" name="bioRxiv">
        <title>The Genome of the Zebra Mussel, Dreissena polymorpha: A Resource for Invasive Species Research.</title>
        <authorList>
            <person name="McCartney M.A."/>
            <person name="Auch B."/>
            <person name="Kono T."/>
            <person name="Mallez S."/>
            <person name="Zhang Y."/>
            <person name="Obille A."/>
            <person name="Becker A."/>
            <person name="Abrahante J.E."/>
            <person name="Garbe J."/>
            <person name="Badalamenti J.P."/>
            <person name="Herman A."/>
            <person name="Mangelson H."/>
            <person name="Liachko I."/>
            <person name="Sullivan S."/>
            <person name="Sone E.D."/>
            <person name="Koren S."/>
            <person name="Silverstein K.A.T."/>
            <person name="Beckman K.B."/>
            <person name="Gohl D.M."/>
        </authorList>
    </citation>
    <scope>NUCLEOTIDE SEQUENCE</scope>
    <source>
        <strain evidence="2">Duluth1</strain>
        <tissue evidence="2">Whole animal</tissue>
    </source>
</reference>